<dbReference type="EMBL" id="CAMXCT010004223">
    <property type="protein sequence ID" value="CAI4008213.1"/>
    <property type="molecule type" value="Genomic_DNA"/>
</dbReference>
<reference evidence="6" key="2">
    <citation type="submission" date="2024-04" db="EMBL/GenBank/DDBJ databases">
        <authorList>
            <person name="Chen Y."/>
            <person name="Shah S."/>
            <person name="Dougan E. K."/>
            <person name="Thang M."/>
            <person name="Chan C."/>
        </authorList>
    </citation>
    <scope>NUCLEOTIDE SEQUENCE [LARGE SCALE GENOMIC DNA]</scope>
</reference>
<keyword evidence="1" id="KW-0677">Repeat</keyword>
<dbReference type="SUPFAM" id="SSF48371">
    <property type="entry name" value="ARM repeat"/>
    <property type="match status" value="4"/>
</dbReference>
<feature type="compositionally biased region" description="Basic and acidic residues" evidence="3">
    <location>
        <begin position="461"/>
        <end position="482"/>
    </location>
</feature>
<dbReference type="InterPro" id="IPR021133">
    <property type="entry name" value="HEAT_type_2"/>
</dbReference>
<accession>A0A9P1DDX9</accession>
<feature type="domain" description="TOG" evidence="4">
    <location>
        <begin position="1431"/>
        <end position="1675"/>
    </location>
</feature>
<dbReference type="InterPro" id="IPR011989">
    <property type="entry name" value="ARM-like"/>
</dbReference>
<comment type="caution">
    <text evidence="5">The sequence shown here is derived from an EMBL/GenBank/DDBJ whole genome shotgun (WGS) entry which is preliminary data.</text>
</comment>
<reference evidence="5" key="1">
    <citation type="submission" date="2022-10" db="EMBL/GenBank/DDBJ databases">
        <authorList>
            <person name="Chen Y."/>
            <person name="Dougan E. K."/>
            <person name="Chan C."/>
            <person name="Rhodes N."/>
            <person name="Thang M."/>
        </authorList>
    </citation>
    <scope>NUCLEOTIDE SEQUENCE</scope>
</reference>
<dbReference type="EMBL" id="CAMXCT020004223">
    <property type="protein sequence ID" value="CAL1161588.1"/>
    <property type="molecule type" value="Genomic_DNA"/>
</dbReference>
<dbReference type="InterPro" id="IPR057546">
    <property type="entry name" value="HEAT_GCN1"/>
</dbReference>
<feature type="repeat" description="HEAT" evidence="2">
    <location>
        <begin position="1286"/>
        <end position="1323"/>
    </location>
</feature>
<protein>
    <recommendedName>
        <fullName evidence="4">TOG domain-containing protein</fullName>
    </recommendedName>
</protein>
<evidence type="ECO:0000313" key="7">
    <source>
        <dbReference type="Proteomes" id="UP001152797"/>
    </source>
</evidence>
<feature type="repeat" description="HEAT" evidence="2">
    <location>
        <begin position="1163"/>
        <end position="1200"/>
    </location>
</feature>
<dbReference type="Proteomes" id="UP001152797">
    <property type="component" value="Unassembled WGS sequence"/>
</dbReference>
<keyword evidence="7" id="KW-1185">Reference proteome</keyword>
<dbReference type="SMART" id="SM01349">
    <property type="entry name" value="TOG"/>
    <property type="match status" value="2"/>
</dbReference>
<gene>
    <name evidence="5" type="ORF">C1SCF055_LOCUS33673</name>
</gene>
<feature type="region of interest" description="Disordered" evidence="3">
    <location>
        <begin position="435"/>
        <end position="507"/>
    </location>
</feature>
<dbReference type="EMBL" id="CAMXCT030004223">
    <property type="protein sequence ID" value="CAL4795525.1"/>
    <property type="molecule type" value="Genomic_DNA"/>
</dbReference>
<dbReference type="PANTHER" id="PTHR23346:SF7">
    <property type="entry name" value="STALLED RIBOSOME SENSOR GCN1"/>
    <property type="match status" value="1"/>
</dbReference>
<feature type="compositionally biased region" description="Low complexity" evidence="3">
    <location>
        <begin position="486"/>
        <end position="495"/>
    </location>
</feature>
<dbReference type="PROSITE" id="PS50077">
    <property type="entry name" value="HEAT_REPEAT"/>
    <property type="match status" value="3"/>
</dbReference>
<sequence>MSGHGKAPFFRRSLRTRFFAYRALGAIALALPVASQDQVVQELLKPLSDKKAPDRARLGALTCLALLAEQREGSPCSWAGGFVDKVLPLLTLAATKPVQRLQSLLGFAVCGSLSKADGEALGAKMKKEQLTLLKESTSFLNAVPIIQKAPHAELAAQAQFWRAVLAGQVPGSPSLQEAGRMQWLSLPPSPFVECMPVVRSTIILLASLHTSSPERSVGEKETKPTKCMRLTEILKDAKEENANTLLLLLSQALLAWLAEQSSLPPRQRQVSGAALRETLVELCKAAAAVQGLLMPEVVCLLSLAAHHPLLASRRWPTMRHWRSLQDKHLGQCFGKAGPGLWASLRQLIFAGRQLPGTDGSGCRQAAISAAQAFDDSESAEEVTGLLQDCLNVLPADQVVAEKVEDVKVFFAPEGVLWIEEGVYVAEERNNKNVSKNKYLQDMDDEEPSAAPASRIKFAPLPRDKEKEKTKDSKPKEVKDKAKGKGKAAAGAEKGAMTQSQIEEAKIQEQSDTRARIRCYVDEANFAMDVIASLAKNQCNKEAIDEAMCEMVPSFLKLLQSPLTVLKARQCLRSLVQLVVPPTVMDRRDLLADALMIIGKRWLNRSPAAAGTPGDVRVCEVVLSDIDGHQQLTGSTLALVLPLIIRALFDSSSQLQDLCTKALQLLEKQLSLGIKVPEETAMEIFDSLSIVLLALPGMANQAQAAMVAASKNMISSTDQLVRLADLFFSNEDLMRSSVISALAALPENINLQEGAVDADAARAVLRLGALDASAEVAKKAIEDLELDVDEVLLMELIDYASKRGTVPAVQDLVAKALAEVLTELDDPKNTDTALELLTQLFREEAASRITVARCLERIYATNLYGEEQVSVAFRFLLRQGLSLTNGNTPEASELRDVLLAAGISLIEQHGEEHAEGLIGIVEAFEDSAAGTAGGESAHLGIAVFLGALSKHLGADHVKVPEILPRLLQRLLDSTSTRSVQNAIVKVMPPLMKQNKEKAAETLDELLETALAPKTDAVKRRGAAMGVGATVKGIGIQAVRQHNILKTIEAAAEDKKSAAIREGALLCLEGLTINLGRLFEPYVVSSLPLLLQAFSDSQQTVRNASQVAAGAMMSQLSGPGVKQVLTPLLAGIQDKQWRTKLGSIELLASMTSCLEKQLAACLPQVVPALCTVINDQHAKVKEAAREAINKVGSIISSPEIKAIAPQLISAMTDGAQFEHITRDVLDKLLATSFVHHIDAPSLSLVCPLIHRAMKERSADMKRKGAQIVGAMVLLIKDAKDIQPYLDLLIPQLKVTLVDPIPDVRATSAKAFGTLANALPEDMLGDVLPWLFEMLRSSGSAVERSGAAHGLSEVLMAKGADRIEMLLPDILTNAGNQEADPEAREGYMGLFCYLPVAMGSTFEPYIEEVLIMLLKGMSDDVSSCRDTAFKAAQTITKHFGSSHTALLLPPLEEGVFDVDWRIRHGAVQLMGQLIQQILRAHRIPTNSAELMQVEALPREWRCHMLASLYIVRSDENSVVKQACGQVWKAVVQNTPRTLRELLPTLMTRLIANLASTNREKQRVAARCVGDLVGKLGERVMPELMPIFMDTLSEGDAHVREGVCIGLAELINATTKDLLAAYLDQLIPAIQQAIIDDDESVRNQASTVVALLHNAVGPRATKDIVEWLLGELAEEEEEGELYLQGLEQLMKKQPGAVLPTVLGELASPSKTDYTMLQVQGLASLAVVPDKHAVHRHLGDVLPVIMKVASGADTTPEMREIAVESAARVVDAVEQNGLVMLLNELVGPMQDSESAMRRVVAAQLFKHFFENTSLDVVPALPLALPALLPSALADEDDEALAAAMGALNAIVKKCKKEELPPYLNEVRGAVLKLITDQQTKKVDPEIYLPGLCNHKGLEPLYPIYQHALVNGNPEAREVAAKGLGELVDHTTEKALAPYAVKITGPLIRIVGDKFPGSVKKAIVEALRSLLVRGGDTLRPFLPQLQTTYVKCLSDPPNSQEVREKAAESLGMLVRRAPRTEPLINELCTGVANQTDPAARLAMGHALGEVLLNLPQATSEAAQAKILTALTSHSFEIDEPRECEVIGWAFGMLLRRHLPTEKAVEVFGQEVKPLLSGAKRTIGAFALAGICWCQKPFLEQPAAEELLDLADKAAVSLLPQLLKDSQTEVQNAGLALAASLAKLYAKTSRSWEPLDAVAEKIAALVGPGDAAVQSRSASLAARHFLGAYSTQEAKSGIAKVAAAVAQRGSKWEDPEDCERALAAALPAKNRDEEGVKTCIEKLMGLVDGKAAQALKDFGLKRIRHLSFYTGCPDDFPWDL</sequence>
<name>A0A9P1DDX9_9DINO</name>
<organism evidence="5">
    <name type="scientific">Cladocopium goreaui</name>
    <dbReference type="NCBI Taxonomy" id="2562237"/>
    <lineage>
        <taxon>Eukaryota</taxon>
        <taxon>Sar</taxon>
        <taxon>Alveolata</taxon>
        <taxon>Dinophyceae</taxon>
        <taxon>Suessiales</taxon>
        <taxon>Symbiodiniaceae</taxon>
        <taxon>Cladocopium</taxon>
    </lineage>
</organism>
<evidence type="ECO:0000256" key="2">
    <source>
        <dbReference type="PROSITE-ProRule" id="PRU00103"/>
    </source>
</evidence>
<dbReference type="GO" id="GO:0006417">
    <property type="term" value="P:regulation of translation"/>
    <property type="evidence" value="ECO:0007669"/>
    <property type="project" value="TreeGrafter"/>
</dbReference>
<feature type="domain" description="TOG" evidence="4">
    <location>
        <begin position="987"/>
        <end position="1219"/>
    </location>
</feature>
<dbReference type="InterPro" id="IPR034085">
    <property type="entry name" value="TOG"/>
</dbReference>
<dbReference type="Pfam" id="PF23271">
    <property type="entry name" value="HEAT_GCN1"/>
    <property type="match status" value="1"/>
</dbReference>
<evidence type="ECO:0000256" key="3">
    <source>
        <dbReference type="SAM" id="MobiDB-lite"/>
    </source>
</evidence>
<dbReference type="GO" id="GO:0019887">
    <property type="term" value="F:protein kinase regulator activity"/>
    <property type="evidence" value="ECO:0007669"/>
    <property type="project" value="TreeGrafter"/>
</dbReference>
<evidence type="ECO:0000259" key="4">
    <source>
        <dbReference type="SMART" id="SM01349"/>
    </source>
</evidence>
<dbReference type="PANTHER" id="PTHR23346">
    <property type="entry name" value="TRANSLATIONAL ACTIVATOR GCN1-RELATED"/>
    <property type="match status" value="1"/>
</dbReference>
<dbReference type="GO" id="GO:0034198">
    <property type="term" value="P:cellular response to amino acid starvation"/>
    <property type="evidence" value="ECO:0007669"/>
    <property type="project" value="TreeGrafter"/>
</dbReference>
<dbReference type="GO" id="GO:0005829">
    <property type="term" value="C:cytosol"/>
    <property type="evidence" value="ECO:0007669"/>
    <property type="project" value="TreeGrafter"/>
</dbReference>
<dbReference type="Gene3D" id="1.25.10.10">
    <property type="entry name" value="Leucine-rich Repeat Variant"/>
    <property type="match status" value="5"/>
</dbReference>
<dbReference type="Pfam" id="PF24987">
    <property type="entry name" value="HEAT_EF3_N"/>
    <property type="match status" value="2"/>
</dbReference>
<proteinExistence type="predicted"/>
<dbReference type="Pfam" id="PF24984">
    <property type="entry name" value="HEAT_EF3_GNC1"/>
    <property type="match status" value="1"/>
</dbReference>
<evidence type="ECO:0000313" key="5">
    <source>
        <dbReference type="EMBL" id="CAI4008213.1"/>
    </source>
</evidence>
<feature type="repeat" description="HEAT" evidence="2">
    <location>
        <begin position="1622"/>
        <end position="1659"/>
    </location>
</feature>
<dbReference type="OrthoDB" id="5148094at2759"/>
<evidence type="ECO:0000256" key="1">
    <source>
        <dbReference type="ARBA" id="ARBA00022737"/>
    </source>
</evidence>
<evidence type="ECO:0000313" key="6">
    <source>
        <dbReference type="EMBL" id="CAL1161588.1"/>
    </source>
</evidence>
<dbReference type="InterPro" id="IPR016024">
    <property type="entry name" value="ARM-type_fold"/>
</dbReference>